<dbReference type="InterPro" id="IPR011042">
    <property type="entry name" value="6-blade_b-propeller_TolB-like"/>
</dbReference>
<keyword evidence="1" id="KW-0732">Signal</keyword>
<protein>
    <submittedName>
        <fullName evidence="3">PQQ-dependent sugar dehydrogenase</fullName>
    </submittedName>
</protein>
<feature type="signal peptide" evidence="1">
    <location>
        <begin position="1"/>
        <end position="24"/>
    </location>
</feature>
<comment type="caution">
    <text evidence="3">The sequence shown here is derived from an EMBL/GenBank/DDBJ whole genome shotgun (WGS) entry which is preliminary data.</text>
</comment>
<dbReference type="AlphaFoldDB" id="A0A432V4A1"/>
<evidence type="ECO:0000313" key="3">
    <source>
        <dbReference type="EMBL" id="RUM96940.1"/>
    </source>
</evidence>
<dbReference type="PANTHER" id="PTHR19328:SF75">
    <property type="entry name" value="ALDOSE SUGAR DEHYDROGENASE YLII"/>
    <property type="match status" value="1"/>
</dbReference>
<dbReference type="OrthoDB" id="9770043at2"/>
<dbReference type="Pfam" id="PF07995">
    <property type="entry name" value="GSDH"/>
    <property type="match status" value="1"/>
</dbReference>
<dbReference type="Gene3D" id="2.120.10.30">
    <property type="entry name" value="TolB, C-terminal domain"/>
    <property type="match status" value="1"/>
</dbReference>
<sequence length="383" mass="40676">MRKTTKAVATSLVCAVLTSVPGTAAQAEPRVFDTETGKVQADTLTDGLEHPWGLDFLPDGDAIVTERPGRIRILSQDGLSEPLPGVPEVVAEGQGGLLDIVASPNFVSDKLVYFSFSQPGEGGAGTAVARAKLQRDGASARLDQVEVIFSMAKKTGTSHHFGSRLVFGRDGSLFITTGDRGDGDRAQDMQDSAGAVLRINGDGSIPADNPSPDGSKSLPEIWSKGHRNVQGATLDPLTGSLVTVEHGARGGDEVNQPQAGRNYGWPVISYGRHYSGFKIGVGTQAEGYEQPLYYWDPSIAPSGLASYQGDMFPGWKGDLLVGSLKFALLARLDRDDQGKIVGEERMLDGAFGRIRDVNVAPDGAVWLLTDESDGAIIRLSRPD</sequence>
<dbReference type="InterPro" id="IPR011041">
    <property type="entry name" value="Quinoprot_gluc/sorb_DH_b-prop"/>
</dbReference>
<dbReference type="RefSeq" id="WP_128627441.1">
    <property type="nucleotide sequence ID" value="NZ_RKST01000015.1"/>
</dbReference>
<dbReference type="EMBL" id="RKST01000015">
    <property type="protein sequence ID" value="RUM96940.1"/>
    <property type="molecule type" value="Genomic_DNA"/>
</dbReference>
<feature type="domain" description="Glucose/Sorbosone dehydrogenase" evidence="2">
    <location>
        <begin position="48"/>
        <end position="378"/>
    </location>
</feature>
<dbReference type="PANTHER" id="PTHR19328">
    <property type="entry name" value="HEDGEHOG-INTERACTING PROTEIN"/>
    <property type="match status" value="1"/>
</dbReference>
<reference evidence="3 4" key="1">
    <citation type="submission" date="2018-11" db="EMBL/GenBank/DDBJ databases">
        <title>Pseudaminobacter arsenicus sp. nov., an arsenic-resistant bacterium isolated from arsenic-rich aquifers.</title>
        <authorList>
            <person name="Mu Y."/>
        </authorList>
    </citation>
    <scope>NUCLEOTIDE SEQUENCE [LARGE SCALE GENOMIC DNA]</scope>
    <source>
        <strain evidence="3 4">CB3</strain>
    </source>
</reference>
<name>A0A432V4A1_9HYPH</name>
<gene>
    <name evidence="3" type="ORF">EET67_15495</name>
</gene>
<keyword evidence="4" id="KW-1185">Reference proteome</keyword>
<evidence type="ECO:0000259" key="2">
    <source>
        <dbReference type="Pfam" id="PF07995"/>
    </source>
</evidence>
<dbReference type="SUPFAM" id="SSF50952">
    <property type="entry name" value="Soluble quinoprotein glucose dehydrogenase"/>
    <property type="match status" value="1"/>
</dbReference>
<organism evidence="3 4">
    <name type="scientific">Borborobacter arsenicus</name>
    <dbReference type="NCBI Taxonomy" id="1851146"/>
    <lineage>
        <taxon>Bacteria</taxon>
        <taxon>Pseudomonadati</taxon>
        <taxon>Pseudomonadota</taxon>
        <taxon>Alphaproteobacteria</taxon>
        <taxon>Hyphomicrobiales</taxon>
        <taxon>Phyllobacteriaceae</taxon>
        <taxon>Borborobacter</taxon>
    </lineage>
</organism>
<evidence type="ECO:0000256" key="1">
    <source>
        <dbReference type="SAM" id="SignalP"/>
    </source>
</evidence>
<proteinExistence type="predicted"/>
<accession>A0A432V4A1</accession>
<dbReference type="InterPro" id="IPR012938">
    <property type="entry name" value="Glc/Sorbosone_DH"/>
</dbReference>
<dbReference type="Proteomes" id="UP000281647">
    <property type="component" value="Unassembled WGS sequence"/>
</dbReference>
<evidence type="ECO:0000313" key="4">
    <source>
        <dbReference type="Proteomes" id="UP000281647"/>
    </source>
</evidence>
<feature type="chain" id="PRO_5019418196" evidence="1">
    <location>
        <begin position="25"/>
        <end position="383"/>
    </location>
</feature>